<dbReference type="EMBL" id="CAJVRL010000077">
    <property type="protein sequence ID" value="CAG8957197.1"/>
    <property type="molecule type" value="Genomic_DNA"/>
</dbReference>
<dbReference type="Proteomes" id="UP000696280">
    <property type="component" value="Unassembled WGS sequence"/>
</dbReference>
<evidence type="ECO:0000313" key="2">
    <source>
        <dbReference type="EMBL" id="CAG8957197.1"/>
    </source>
</evidence>
<keyword evidence="3" id="KW-1185">Reference proteome</keyword>
<evidence type="ECO:0000313" key="3">
    <source>
        <dbReference type="Proteomes" id="UP000696280"/>
    </source>
</evidence>
<dbReference type="AlphaFoldDB" id="A0A9N9L434"/>
<comment type="caution">
    <text evidence="2">The sequence shown here is derived from an EMBL/GenBank/DDBJ whole genome shotgun (WGS) entry which is preliminary data.</text>
</comment>
<proteinExistence type="predicted"/>
<gene>
    <name evidence="2" type="ORF">HYFRA_00009398</name>
</gene>
<name>A0A9N9L434_9HELO</name>
<evidence type="ECO:0000256" key="1">
    <source>
        <dbReference type="SAM" id="MobiDB-lite"/>
    </source>
</evidence>
<reference evidence="2" key="1">
    <citation type="submission" date="2021-07" db="EMBL/GenBank/DDBJ databases">
        <authorList>
            <person name="Durling M."/>
        </authorList>
    </citation>
    <scope>NUCLEOTIDE SEQUENCE</scope>
</reference>
<protein>
    <submittedName>
        <fullName evidence="2">Uncharacterized protein</fullName>
    </submittedName>
</protein>
<sequence>MEGSWKLLWTSQPSSIRSTDIRTLVARHQKQSIAPSSGGTSYILVLAPNLLMPDIGANQSVAANLMKWCSWRCFQQAFISVALTPPDVLRRPREPLKRPWNLDAPNTPPHHRWATIYHQQRHRLLSPEARLPAGTRVPICGGSRASHTQCLLTPALPSISTNQDDGQTLLLASSPPRFLPPRLLASVSTSELEAHELSRGTVFWHGLHGAQGVQRNHGDFGGVSGSQHSDRVR</sequence>
<feature type="region of interest" description="Disordered" evidence="1">
    <location>
        <begin position="214"/>
        <end position="233"/>
    </location>
</feature>
<accession>A0A9N9L434</accession>
<organism evidence="2 3">
    <name type="scientific">Hymenoscyphus fraxineus</name>
    <dbReference type="NCBI Taxonomy" id="746836"/>
    <lineage>
        <taxon>Eukaryota</taxon>
        <taxon>Fungi</taxon>
        <taxon>Dikarya</taxon>
        <taxon>Ascomycota</taxon>
        <taxon>Pezizomycotina</taxon>
        <taxon>Leotiomycetes</taxon>
        <taxon>Helotiales</taxon>
        <taxon>Helotiaceae</taxon>
        <taxon>Hymenoscyphus</taxon>
    </lineage>
</organism>